<evidence type="ECO:0000313" key="11">
    <source>
        <dbReference type="EMBL" id="CAD7284234.1"/>
    </source>
</evidence>
<dbReference type="PANTHER" id="PTHR45866">
    <property type="entry name" value="DNA GYRASE/TOPOISOMERASE SUBUNIT B"/>
    <property type="match status" value="1"/>
</dbReference>
<keyword evidence="4 9" id="KW-0547">Nucleotide-binding</keyword>
<dbReference type="Pfam" id="PF00204">
    <property type="entry name" value="DNA_gyraseB"/>
    <property type="match status" value="1"/>
</dbReference>
<dbReference type="Gene3D" id="3.30.565.10">
    <property type="entry name" value="Histidine kinase-like ATPase, C-terminal domain"/>
    <property type="match status" value="1"/>
</dbReference>
<organism evidence="11">
    <name type="scientific">Notodromas monacha</name>
    <dbReference type="NCBI Taxonomy" id="399045"/>
    <lineage>
        <taxon>Eukaryota</taxon>
        <taxon>Metazoa</taxon>
        <taxon>Ecdysozoa</taxon>
        <taxon>Arthropoda</taxon>
        <taxon>Crustacea</taxon>
        <taxon>Oligostraca</taxon>
        <taxon>Ostracoda</taxon>
        <taxon>Podocopa</taxon>
        <taxon>Podocopida</taxon>
        <taxon>Cypridocopina</taxon>
        <taxon>Cypridoidea</taxon>
        <taxon>Cyprididae</taxon>
        <taxon>Notodromas</taxon>
    </lineage>
</organism>
<evidence type="ECO:0000259" key="10">
    <source>
        <dbReference type="SMART" id="SM00387"/>
    </source>
</evidence>
<dbReference type="InterPro" id="IPR013506">
    <property type="entry name" value="Topo_IIA_bsu_dom2"/>
</dbReference>
<keyword evidence="5 9" id="KW-0067">ATP-binding</keyword>
<comment type="similarity">
    <text evidence="9">Belongs to the type II topoisomerase family.</text>
</comment>
<evidence type="ECO:0000256" key="5">
    <source>
        <dbReference type="ARBA" id="ARBA00022840"/>
    </source>
</evidence>
<dbReference type="SUPFAM" id="SSF54211">
    <property type="entry name" value="Ribosomal protein S5 domain 2-like"/>
    <property type="match status" value="1"/>
</dbReference>
<dbReference type="InterPro" id="IPR001241">
    <property type="entry name" value="Topo_IIA"/>
</dbReference>
<dbReference type="EMBL" id="OA889444">
    <property type="protein sequence ID" value="CAD7284234.1"/>
    <property type="molecule type" value="Genomic_DNA"/>
</dbReference>
<gene>
    <name evidence="11" type="ORF">NMOB1V02_LOCUS11841</name>
</gene>
<evidence type="ECO:0000256" key="3">
    <source>
        <dbReference type="ARBA" id="ARBA00010708"/>
    </source>
</evidence>
<feature type="domain" description="Histidine kinase/HSP90-like ATPase" evidence="10">
    <location>
        <begin position="37"/>
        <end position="186"/>
    </location>
</feature>
<keyword evidence="8 9" id="KW-0413">Isomerase</keyword>
<comment type="catalytic activity">
    <reaction evidence="1 9">
        <text>ATP-dependent breakage, passage and rejoining of double-stranded DNA.</text>
        <dbReference type="EC" id="5.6.2.2"/>
    </reaction>
</comment>
<dbReference type="InterPro" id="IPR000565">
    <property type="entry name" value="Topo_IIA_B"/>
</dbReference>
<evidence type="ECO:0000313" key="12">
    <source>
        <dbReference type="Proteomes" id="UP000678499"/>
    </source>
</evidence>
<dbReference type="Pfam" id="PF02518">
    <property type="entry name" value="HATPase_c"/>
    <property type="match status" value="1"/>
</dbReference>
<dbReference type="PANTHER" id="PTHR45866:SF1">
    <property type="entry name" value="DNA GYRASE SUBUNIT B, MITOCHONDRIAL"/>
    <property type="match status" value="1"/>
</dbReference>
<evidence type="ECO:0000256" key="4">
    <source>
        <dbReference type="ARBA" id="ARBA00022741"/>
    </source>
</evidence>
<evidence type="ECO:0000256" key="1">
    <source>
        <dbReference type="ARBA" id="ARBA00000185"/>
    </source>
</evidence>
<dbReference type="InterPro" id="IPR013759">
    <property type="entry name" value="Topo_IIA_B_C"/>
</dbReference>
<comment type="similarity">
    <text evidence="3">Belongs to the type II topoisomerase GyrB family.</text>
</comment>
<dbReference type="GO" id="GO:0003677">
    <property type="term" value="F:DNA binding"/>
    <property type="evidence" value="ECO:0007669"/>
    <property type="project" value="UniProtKB-UniRule"/>
</dbReference>
<evidence type="ECO:0000256" key="9">
    <source>
        <dbReference type="RuleBase" id="RU362094"/>
    </source>
</evidence>
<dbReference type="InterPro" id="IPR013760">
    <property type="entry name" value="Topo_IIA-like_dom_sf"/>
</dbReference>
<dbReference type="AlphaFoldDB" id="A0A7R9GK94"/>
<evidence type="ECO:0000256" key="2">
    <source>
        <dbReference type="ARBA" id="ARBA00001946"/>
    </source>
</evidence>
<dbReference type="Gene3D" id="3.40.50.670">
    <property type="match status" value="1"/>
</dbReference>
<proteinExistence type="inferred from homology"/>
<keyword evidence="12" id="KW-1185">Reference proteome</keyword>
<dbReference type="SUPFAM" id="SSF55874">
    <property type="entry name" value="ATPase domain of HSP90 chaperone/DNA topoisomerase II/histidine kinase"/>
    <property type="match status" value="1"/>
</dbReference>
<dbReference type="EC" id="5.6.2.2" evidence="9"/>
<reference evidence="11" key="1">
    <citation type="submission" date="2020-11" db="EMBL/GenBank/DDBJ databases">
        <authorList>
            <person name="Tran Van P."/>
        </authorList>
    </citation>
    <scope>NUCLEOTIDE SEQUENCE</scope>
</reference>
<dbReference type="Gene3D" id="3.30.230.10">
    <property type="match status" value="1"/>
</dbReference>
<dbReference type="InterPro" id="IPR003594">
    <property type="entry name" value="HATPase_dom"/>
</dbReference>
<protein>
    <recommendedName>
        <fullName evidence="9">DNA topoisomerase 2</fullName>
        <ecNumber evidence="9">5.6.2.2</ecNumber>
    </recommendedName>
</protein>
<dbReference type="Proteomes" id="UP000678499">
    <property type="component" value="Unassembled WGS sequence"/>
</dbReference>
<dbReference type="OrthoDB" id="6367497at2759"/>
<dbReference type="GO" id="GO:0005524">
    <property type="term" value="F:ATP binding"/>
    <property type="evidence" value="ECO:0007669"/>
    <property type="project" value="UniProtKB-UniRule"/>
</dbReference>
<dbReference type="PRINTS" id="PR01159">
    <property type="entry name" value="DNAGYRASEB"/>
</dbReference>
<accession>A0A7R9GK94</accession>
<dbReference type="InterPro" id="IPR020568">
    <property type="entry name" value="Ribosomal_Su5_D2-typ_SF"/>
</dbReference>
<dbReference type="SMART" id="SM00387">
    <property type="entry name" value="HATPase_c"/>
    <property type="match status" value="1"/>
</dbReference>
<keyword evidence="7 9" id="KW-0238">DNA-binding</keyword>
<evidence type="ECO:0000256" key="6">
    <source>
        <dbReference type="ARBA" id="ARBA00023029"/>
    </source>
</evidence>
<comment type="subunit">
    <text evidence="9">Homodimer.</text>
</comment>
<comment type="function">
    <text evidence="9">Control of topological states of DNA by transient breakage and subsequent rejoining of DNA strands. Topoisomerase II makes double-strand breaks.</text>
</comment>
<dbReference type="SUPFAM" id="SSF56719">
    <property type="entry name" value="Type II DNA topoisomerase"/>
    <property type="match status" value="1"/>
</dbReference>
<name>A0A7R9GK94_9CRUS</name>
<dbReference type="InterPro" id="IPR014721">
    <property type="entry name" value="Ribsml_uS5_D2-typ_fold_subgr"/>
</dbReference>
<dbReference type="EMBL" id="CAJPEX010007407">
    <property type="protein sequence ID" value="CAG0924386.1"/>
    <property type="molecule type" value="Genomic_DNA"/>
</dbReference>
<dbReference type="GO" id="GO:0003918">
    <property type="term" value="F:DNA topoisomerase type II (double strand cut, ATP-hydrolyzing) activity"/>
    <property type="evidence" value="ECO:0007669"/>
    <property type="project" value="UniProtKB-UniRule"/>
</dbReference>
<evidence type="ECO:0000256" key="7">
    <source>
        <dbReference type="ARBA" id="ARBA00023125"/>
    </source>
</evidence>
<evidence type="ECO:0000256" key="8">
    <source>
        <dbReference type="ARBA" id="ARBA00023235"/>
    </source>
</evidence>
<keyword evidence="6 9" id="KW-0799">Topoisomerase</keyword>
<dbReference type="PRINTS" id="PR00418">
    <property type="entry name" value="TPI2FAMILY"/>
</dbReference>
<comment type="cofactor">
    <cofactor evidence="2">
        <name>Mg(2+)</name>
        <dbReference type="ChEBI" id="CHEBI:18420"/>
    </cofactor>
</comment>
<dbReference type="InterPro" id="IPR036890">
    <property type="entry name" value="HATPase_C_sf"/>
</dbReference>
<dbReference type="SMART" id="SM00433">
    <property type="entry name" value="TOP2c"/>
    <property type="match status" value="1"/>
</dbReference>
<sequence>MTSPETPNNYDNIQTLDGITQMRVRPGMWIGDTSTNEYNSAPMNMLREVVGNSCDEFLGGHATEIEVTLKKEHDYITVRDNGRGIPFGWNEKQERSNLEVALGVPNSGAKYDKGDGKAFKVSIGLNGVGTKAVTALSEVLVGQSTRDGVTATCSFHKGFIKGVTQIEETPDLKNGTSITWLLDQSIIPFQYRSEHIHLYLKQCAYLNAGLKITFNDKGETTVYHEPEGIYSLRKDLVGDSQVLMNFPKLEGTDPEGNSYEIALAILATSQEEYQAYVNGGAIEVASAPVVAMRKSLADALLRYLKEQYPLSKRHEKVNFTTSDVRSGTIGVVKILHTDPKFDSQTKTKLTSTEISSYINQTLKENIFLHLITNPVQANQICDQIIAMTDARQAAEKAREASLQKSKSPLAQKKQEKFISLDIYTPPLSEDPSQNILYLFEGQSASGSLVEAAKERNPVTGELYKEHIGILALKGIGLNSLEVSLAQCMKNVELSTLVEVTGLSLENPSDLSGMKYNEIWIATDEDGGGYHITTLLLTFFVTHFPEKSPRPKRPISYGPLRKWMVNSLR</sequence>
<dbReference type="GO" id="GO:0006265">
    <property type="term" value="P:DNA topological change"/>
    <property type="evidence" value="ECO:0007669"/>
    <property type="project" value="UniProtKB-UniRule"/>
</dbReference>